<organism evidence="2 3">
    <name type="scientific">Microbacterium trichothecenolyticum</name>
    <name type="common">Aureobacterium trichothecenolyticum</name>
    <dbReference type="NCBI Taxonomy" id="69370"/>
    <lineage>
        <taxon>Bacteria</taxon>
        <taxon>Bacillati</taxon>
        <taxon>Actinomycetota</taxon>
        <taxon>Actinomycetes</taxon>
        <taxon>Micrococcales</taxon>
        <taxon>Microbacteriaceae</taxon>
        <taxon>Microbacterium</taxon>
    </lineage>
</organism>
<dbReference type="OrthoDB" id="1550547at2"/>
<reference evidence="2 3" key="1">
    <citation type="submission" date="2015-02" db="EMBL/GenBank/DDBJ databases">
        <title>Draft genome sequences of ten Microbacterium spp. with emphasis on heavy metal contaminated environments.</title>
        <authorList>
            <person name="Corretto E."/>
        </authorList>
    </citation>
    <scope>NUCLEOTIDE SEQUENCE [LARGE SCALE GENOMIC DNA]</scope>
    <source>
        <strain evidence="2 3">DSM 8608</strain>
    </source>
</reference>
<dbReference type="Proteomes" id="UP000034098">
    <property type="component" value="Unassembled WGS sequence"/>
</dbReference>
<dbReference type="PATRIC" id="fig|69370.6.peg.735"/>
<accession>A0A0M2HJM9</accession>
<proteinExistence type="predicted"/>
<feature type="region of interest" description="Disordered" evidence="1">
    <location>
        <begin position="1"/>
        <end position="24"/>
    </location>
</feature>
<name>A0A0M2HJM9_MICTR</name>
<dbReference type="RefSeq" id="WP_045296950.1">
    <property type="nucleotide sequence ID" value="NZ_JYJA01000025.1"/>
</dbReference>
<keyword evidence="3" id="KW-1185">Reference proteome</keyword>
<evidence type="ECO:0000256" key="1">
    <source>
        <dbReference type="SAM" id="MobiDB-lite"/>
    </source>
</evidence>
<comment type="caution">
    <text evidence="2">The sequence shown here is derived from an EMBL/GenBank/DDBJ whole genome shotgun (WGS) entry which is preliminary data.</text>
</comment>
<protein>
    <submittedName>
        <fullName evidence="2">Uncharacterized protein</fullName>
    </submittedName>
</protein>
<evidence type="ECO:0000313" key="2">
    <source>
        <dbReference type="EMBL" id="KJL44539.1"/>
    </source>
</evidence>
<sequence length="560" mass="60183">MPVDESAAPSPVPTPPRPSLGIQGPVVAFQDPWAGAASDEIMRTGTGIPIPSQDPPPTPREFVGALRDLGADFYVHHVIPTHADHGALLGDLADAGIDLVLGNEYGNINGPFVDGTNRYDLPAGLIRDAAAAGVLAGVLYDEPEHLQIHADQYRHDAHLPHFGQTEGLGPDEAVAVIDDTVRGIVREVDAATSAAGSASVPVLAEQVFPVMFHTLARAGMTPAPKVMKESFQPLQLGTALGAAVQYGRELWICADLWGPDIGPWLTRAPGFPGHSPAEFASALRLAYLFAPTRLFVENVDVLVRHRGSGAFERTAHGEVWREFVSDFVPRHPLRWSHRDARADIALVHADDSDFGRGARPFGNRTATAPDTSRSVFEAWHALSHGRLPDHGSCLHIPGYDFPRHELNGIPRPQFPLDAGAAEQTVMHGLFQPTRSVLVFDEHVRADQLADAGLVVVAGSRLPRTTLDALHARARAGATVLIAAWLCDPARSRSARVERGSWVVYEALDDPAAQDAIAAHSGEPDVWTQRFGDVELRIRATAPGGETLEFEIADAAARRVA</sequence>
<dbReference type="AlphaFoldDB" id="A0A0M2HJM9"/>
<dbReference type="EMBL" id="JYJA01000025">
    <property type="protein sequence ID" value="KJL44539.1"/>
    <property type="molecule type" value="Genomic_DNA"/>
</dbReference>
<evidence type="ECO:0000313" key="3">
    <source>
        <dbReference type="Proteomes" id="UP000034098"/>
    </source>
</evidence>
<gene>
    <name evidence="2" type="ORF">RS82_00711</name>
</gene>